<dbReference type="SUPFAM" id="SSF143885">
    <property type="entry name" value="RGC domain-like"/>
    <property type="match status" value="1"/>
</dbReference>
<feature type="domain" description="Calponin-homology (CH)" evidence="2">
    <location>
        <begin position="47"/>
        <end position="146"/>
    </location>
</feature>
<dbReference type="PANTHER" id="PTHR14149:SF14">
    <property type="entry name" value="CALPONIN-HOMOLOGY (CH) DOMAIN-CONTAINING PROTEIN"/>
    <property type="match status" value="1"/>
</dbReference>
<dbReference type="InterPro" id="IPR036872">
    <property type="entry name" value="CH_dom_sf"/>
</dbReference>
<dbReference type="Pfam" id="PF03836">
    <property type="entry name" value="RasGAP_C"/>
    <property type="match status" value="1"/>
</dbReference>
<protein>
    <submittedName>
        <fullName evidence="3">Ras GTPase-activating-like protein IQGAP3</fullName>
    </submittedName>
</protein>
<dbReference type="GO" id="GO:0005938">
    <property type="term" value="C:cell cortex"/>
    <property type="evidence" value="ECO:0007669"/>
    <property type="project" value="TreeGrafter"/>
</dbReference>
<dbReference type="InterPro" id="IPR000593">
    <property type="entry name" value="RasGAP_C"/>
</dbReference>
<dbReference type="GO" id="GO:1903479">
    <property type="term" value="P:mitotic actomyosin contractile ring assembly actin filament organization"/>
    <property type="evidence" value="ECO:0007669"/>
    <property type="project" value="TreeGrafter"/>
</dbReference>
<dbReference type="InterPro" id="IPR001715">
    <property type="entry name" value="CH_dom"/>
</dbReference>
<dbReference type="OrthoDB" id="775356at2759"/>
<gene>
    <name evidence="3" type="primary">IQGAP3</name>
    <name evidence="3" type="ORF">NGRA_0774</name>
</gene>
<dbReference type="CDD" id="cd21206">
    <property type="entry name" value="CH_IQGAP"/>
    <property type="match status" value="1"/>
</dbReference>
<dbReference type="InterPro" id="IPR008936">
    <property type="entry name" value="Rho_GTPase_activation_prot"/>
</dbReference>
<name>A0A9P6L013_9MICR</name>
<dbReference type="Proteomes" id="UP000740883">
    <property type="component" value="Unassembled WGS sequence"/>
</dbReference>
<dbReference type="EMBL" id="SBJO01000034">
    <property type="protein sequence ID" value="KAF9764163.1"/>
    <property type="molecule type" value="Genomic_DNA"/>
</dbReference>
<dbReference type="SUPFAM" id="SSF47576">
    <property type="entry name" value="Calponin-homology domain, CH-domain"/>
    <property type="match status" value="1"/>
</dbReference>
<accession>A0A9P6L013</accession>
<dbReference type="PROSITE" id="PS50021">
    <property type="entry name" value="CH"/>
    <property type="match status" value="1"/>
</dbReference>
<feature type="compositionally biased region" description="Basic and acidic residues" evidence="1">
    <location>
        <begin position="194"/>
        <end position="218"/>
    </location>
</feature>
<dbReference type="Gene3D" id="1.10.506.10">
    <property type="entry name" value="GTPase Activation - p120gap, domain 1"/>
    <property type="match status" value="2"/>
</dbReference>
<organism evidence="3 4">
    <name type="scientific">Nosema granulosis</name>
    <dbReference type="NCBI Taxonomy" id="83296"/>
    <lineage>
        <taxon>Eukaryota</taxon>
        <taxon>Fungi</taxon>
        <taxon>Fungi incertae sedis</taxon>
        <taxon>Microsporidia</taxon>
        <taxon>Nosematidae</taxon>
        <taxon>Nosema</taxon>
    </lineage>
</organism>
<dbReference type="GO" id="GO:0051015">
    <property type="term" value="F:actin filament binding"/>
    <property type="evidence" value="ECO:0007669"/>
    <property type="project" value="TreeGrafter"/>
</dbReference>
<comment type="caution">
    <text evidence="3">The sequence shown here is derived from an EMBL/GenBank/DDBJ whole genome shotgun (WGS) entry which is preliminary data.</text>
</comment>
<evidence type="ECO:0000313" key="4">
    <source>
        <dbReference type="Proteomes" id="UP000740883"/>
    </source>
</evidence>
<evidence type="ECO:0000256" key="1">
    <source>
        <dbReference type="SAM" id="MobiDB-lite"/>
    </source>
</evidence>
<dbReference type="PANTHER" id="PTHR14149">
    <property type="entry name" value="RAS GTPASE-ACTIVATING PROTEIN WITH IQ MOTIF"/>
    <property type="match status" value="1"/>
</dbReference>
<keyword evidence="4" id="KW-1185">Reference proteome</keyword>
<reference evidence="3 4" key="1">
    <citation type="journal article" date="2020" name="Genome Biol. Evol.">
        <title>Comparative genomics of strictly vertically transmitted, feminizing microsporidia endosymbionts of amphipod crustaceans.</title>
        <authorList>
            <person name="Cormier A."/>
            <person name="Chebbi M.A."/>
            <person name="Giraud I."/>
            <person name="Wattier R."/>
            <person name="Teixeira M."/>
            <person name="Gilbert C."/>
            <person name="Rigaud T."/>
            <person name="Cordaux R."/>
        </authorList>
    </citation>
    <scope>NUCLEOTIDE SEQUENCE [LARGE SCALE GENOMIC DNA]</scope>
    <source>
        <strain evidence="3 4">Ou3-Ou53</strain>
    </source>
</reference>
<dbReference type="AlphaFoldDB" id="A0A9P6L013"/>
<feature type="region of interest" description="Disordered" evidence="1">
    <location>
        <begin position="194"/>
        <end position="226"/>
    </location>
</feature>
<sequence length="961" mass="112200">MDLDLNTKKEEFKRNSINVHQRLGRDIQVTQEEMDIQRKNSRVYDYLCRLEEAKAWIGRTSNVPESYTEFEEEMRKGVYLAEVAHMESIFVDEKLQYRHTDNINGFLRFLKKIGLPSHFHFDVIDLYEKKNFPKVVYCIHALAHFLEKKGKRRGIESAEGTIFSKEDLERLDSEIEKIKLPAFKEIKERMHKDENNAHEKDEEHKNNDSHKSNNKNDETNVDESEDDLLNKLRKEAEEELLRMGDSSTDISTGDVPRESFSINAKIKSFLCRKAFEDIYFRKNVSLFSIKKFLFVFFKESSEMIKETDIDDLQRKINKKMKEIYEKEGYLEDIENRIRLMISNKLDLHNIKARTSKLEEMDLKPLEGILQRLITHPKELGRLLSKVEDKESFISSTILPMFSGVRGKKEEYLFSGLVREVDPILGHLLMVGYFRESQEGGVFKEGLYGIVKNLDNVEVDCNPTEIYRSLFGKEVPMDVALENERVKDSMKTRLVVVRGVLSSIVSFIESNIDSIPYILRHFLKNSKIGFFTGFLSSFLIAPDVFNSELGISRNLREKSYKIVQLMILIENGSLQDSKLVDSKLQDSKFEELDYNSSPDLFYSPILPFLESLSKKYQDVLSSILSVGSLDNYFQSESLNEMVRIQKSTVYLPVKVANALILLLSNPISTLPDDNNILLPLTLRNTNSYTEKEIALENFLRNTKRKIIYLIKICRGRNLVDLLNRESTEKEKDEFMHNEEFMQNAELSDFMQNELSEFCINSYKESVVDDLKFLEEKGLVSRSNLYAEVLSMLAQDIVLLRFMSQERSRELRVNQLTLTNLLAREDYLDIKTQEYDDYFKTYSSKMVSKKELVYPENSPVVKLKKVSPYGSYYFTAEDLQGVIKEIYDVPDSRDIFFILRSESPLSFALEVYINNLLISSPYNFRLEDILYMKKKNQKEFDVLGICSFNTQPFVDLLNERYLK</sequence>
<evidence type="ECO:0000259" key="2">
    <source>
        <dbReference type="PROSITE" id="PS50021"/>
    </source>
</evidence>
<dbReference type="Gene3D" id="1.10.418.10">
    <property type="entry name" value="Calponin-like domain"/>
    <property type="match status" value="1"/>
</dbReference>
<evidence type="ECO:0000313" key="3">
    <source>
        <dbReference type="EMBL" id="KAF9764163.1"/>
    </source>
</evidence>
<proteinExistence type="predicted"/>
<dbReference type="GO" id="GO:0005516">
    <property type="term" value="F:calmodulin binding"/>
    <property type="evidence" value="ECO:0007669"/>
    <property type="project" value="TreeGrafter"/>
</dbReference>
<dbReference type="GO" id="GO:0005096">
    <property type="term" value="F:GTPase activator activity"/>
    <property type="evidence" value="ECO:0007669"/>
    <property type="project" value="TreeGrafter"/>
</dbReference>